<feature type="compositionally biased region" description="Polar residues" evidence="12">
    <location>
        <begin position="110"/>
        <end position="127"/>
    </location>
</feature>
<evidence type="ECO:0000256" key="4">
    <source>
        <dbReference type="ARBA" id="ARBA00022692"/>
    </source>
</evidence>
<dbReference type="PANTHER" id="PTHR11690">
    <property type="entry name" value="AMILORIDE-SENSITIVE SODIUM CHANNEL-RELATED"/>
    <property type="match status" value="1"/>
</dbReference>
<keyword evidence="10 11" id="KW-0407">Ion channel</keyword>
<dbReference type="Gene3D" id="1.10.287.770">
    <property type="entry name" value="YojJ-like"/>
    <property type="match status" value="1"/>
</dbReference>
<dbReference type="EMBL" id="BLXT01000349">
    <property type="protein sequence ID" value="GFN76096.1"/>
    <property type="molecule type" value="Genomic_DNA"/>
</dbReference>
<organism evidence="14 15">
    <name type="scientific">Plakobranchus ocellatus</name>
    <dbReference type="NCBI Taxonomy" id="259542"/>
    <lineage>
        <taxon>Eukaryota</taxon>
        <taxon>Metazoa</taxon>
        <taxon>Spiralia</taxon>
        <taxon>Lophotrochozoa</taxon>
        <taxon>Mollusca</taxon>
        <taxon>Gastropoda</taxon>
        <taxon>Heterobranchia</taxon>
        <taxon>Euthyneura</taxon>
        <taxon>Panpulmonata</taxon>
        <taxon>Sacoglossa</taxon>
        <taxon>Placobranchoidea</taxon>
        <taxon>Plakobranchidae</taxon>
        <taxon>Plakobranchus</taxon>
    </lineage>
</organism>
<evidence type="ECO:0000256" key="3">
    <source>
        <dbReference type="ARBA" id="ARBA00022461"/>
    </source>
</evidence>
<feature type="compositionally biased region" description="Low complexity" evidence="12">
    <location>
        <begin position="129"/>
        <end position="143"/>
    </location>
</feature>
<feature type="compositionally biased region" description="Low complexity" evidence="12">
    <location>
        <begin position="88"/>
        <end position="107"/>
    </location>
</feature>
<evidence type="ECO:0000256" key="5">
    <source>
        <dbReference type="ARBA" id="ARBA00022989"/>
    </source>
</evidence>
<dbReference type="GO" id="GO:0005886">
    <property type="term" value="C:plasma membrane"/>
    <property type="evidence" value="ECO:0007669"/>
    <property type="project" value="TreeGrafter"/>
</dbReference>
<dbReference type="PRINTS" id="PR01078">
    <property type="entry name" value="AMINACHANNEL"/>
</dbReference>
<dbReference type="Pfam" id="PF00858">
    <property type="entry name" value="ASC"/>
    <property type="match status" value="1"/>
</dbReference>
<comment type="subcellular location">
    <subcellularLocation>
        <location evidence="1">Membrane</location>
        <topology evidence="1">Multi-pass membrane protein</topology>
    </subcellularLocation>
</comment>
<evidence type="ECO:0000256" key="2">
    <source>
        <dbReference type="ARBA" id="ARBA00022448"/>
    </source>
</evidence>
<feature type="region of interest" description="Disordered" evidence="12">
    <location>
        <begin position="264"/>
        <end position="286"/>
    </location>
</feature>
<keyword evidence="15" id="KW-1185">Reference proteome</keyword>
<feature type="compositionally biased region" description="Low complexity" evidence="12">
    <location>
        <begin position="159"/>
        <end position="177"/>
    </location>
</feature>
<evidence type="ECO:0000256" key="13">
    <source>
        <dbReference type="SAM" id="Phobius"/>
    </source>
</evidence>
<accession>A0AAV3XZZ8</accession>
<evidence type="ECO:0000256" key="7">
    <source>
        <dbReference type="ARBA" id="ARBA00023065"/>
    </source>
</evidence>
<protein>
    <submittedName>
        <fullName evidence="14">Nucleosome assembly protein (Nap) protein</fullName>
    </submittedName>
</protein>
<feature type="transmembrane region" description="Helical" evidence="13">
    <location>
        <begin position="295"/>
        <end position="319"/>
    </location>
</feature>
<evidence type="ECO:0000256" key="1">
    <source>
        <dbReference type="ARBA" id="ARBA00004141"/>
    </source>
</evidence>
<keyword evidence="2 11" id="KW-0813">Transport</keyword>
<keyword evidence="6" id="KW-0915">Sodium</keyword>
<proteinExistence type="inferred from homology"/>
<evidence type="ECO:0000256" key="10">
    <source>
        <dbReference type="ARBA" id="ARBA00023303"/>
    </source>
</evidence>
<keyword evidence="9 11" id="KW-0739">Sodium transport</keyword>
<feature type="compositionally biased region" description="Low complexity" evidence="12">
    <location>
        <begin position="193"/>
        <end position="233"/>
    </location>
</feature>
<dbReference type="GO" id="GO:0015280">
    <property type="term" value="F:ligand-gated sodium channel activity"/>
    <property type="evidence" value="ECO:0007669"/>
    <property type="project" value="TreeGrafter"/>
</dbReference>
<keyword evidence="3 11" id="KW-0894">Sodium channel</keyword>
<comment type="similarity">
    <text evidence="11">Belongs to the amiloride-sensitive sodium channel (TC 1.A.6) family.</text>
</comment>
<evidence type="ECO:0000256" key="11">
    <source>
        <dbReference type="RuleBase" id="RU000679"/>
    </source>
</evidence>
<evidence type="ECO:0000313" key="15">
    <source>
        <dbReference type="Proteomes" id="UP000735302"/>
    </source>
</evidence>
<evidence type="ECO:0000256" key="9">
    <source>
        <dbReference type="ARBA" id="ARBA00023201"/>
    </source>
</evidence>
<dbReference type="Gene3D" id="1.20.1070.10">
    <property type="entry name" value="Rhodopsin 7-helix transmembrane proteins"/>
    <property type="match status" value="1"/>
</dbReference>
<comment type="caution">
    <text evidence="14">The sequence shown here is derived from an EMBL/GenBank/DDBJ whole genome shotgun (WGS) entry which is preliminary data.</text>
</comment>
<evidence type="ECO:0000256" key="6">
    <source>
        <dbReference type="ARBA" id="ARBA00023053"/>
    </source>
</evidence>
<feature type="compositionally biased region" description="Basic and acidic residues" evidence="12">
    <location>
        <begin position="272"/>
        <end position="286"/>
    </location>
</feature>
<dbReference type="InterPro" id="IPR001873">
    <property type="entry name" value="ENaC"/>
</dbReference>
<keyword evidence="8 13" id="KW-0472">Membrane</keyword>
<dbReference type="AlphaFoldDB" id="A0AAV3XZZ8"/>
<dbReference type="PANTHER" id="PTHR11690:SF248">
    <property type="entry name" value="PICKPOCKET 17, ISOFORM A"/>
    <property type="match status" value="1"/>
</dbReference>
<reference evidence="14 15" key="1">
    <citation type="journal article" date="2021" name="Elife">
        <title>Chloroplast acquisition without the gene transfer in kleptoplastic sea slugs, Plakobranchus ocellatus.</title>
        <authorList>
            <person name="Maeda T."/>
            <person name="Takahashi S."/>
            <person name="Yoshida T."/>
            <person name="Shimamura S."/>
            <person name="Takaki Y."/>
            <person name="Nagai Y."/>
            <person name="Toyoda A."/>
            <person name="Suzuki Y."/>
            <person name="Arimoto A."/>
            <person name="Ishii H."/>
            <person name="Satoh N."/>
            <person name="Nishiyama T."/>
            <person name="Hasebe M."/>
            <person name="Maruyama T."/>
            <person name="Minagawa J."/>
            <person name="Obokata J."/>
            <person name="Shigenobu S."/>
        </authorList>
    </citation>
    <scope>NUCLEOTIDE SEQUENCE [LARGE SCALE GENOMIC DNA]</scope>
</reference>
<sequence>MLSRHGLVQNVTQLLEVGERSFLRLEIYFDSLILDKIVGQPAFTWNKLLSDIGGQLGLLLGFSILTAVEILELLVMDLGLGIGLSSEGPTEAEATTATSSEGPTEAEVTSAISSEGPTESKATSAISSEGPTESKTTTATSSEGPTEAEATIATSSEGPTKAEATTATSSEGPTEPEATTAISNEGPTEDEATTATSSEGPTEPEATTATSSEGPTEAEATTATSSEGPTEAEVTSATSSEGPTKAEATSAISIVQLREMASWRESATSAGRQKEDNSALKEAVRSSSSRKEMCLARMVVVIATNFIVCFTPTLVLLLANAAFEELHFFGPYGRNTL</sequence>
<dbReference type="Proteomes" id="UP000735302">
    <property type="component" value="Unassembled WGS sequence"/>
</dbReference>
<keyword evidence="4 11" id="KW-0812">Transmembrane</keyword>
<evidence type="ECO:0000256" key="12">
    <source>
        <dbReference type="SAM" id="MobiDB-lite"/>
    </source>
</evidence>
<gene>
    <name evidence="14" type="ORF">PoB_000260200</name>
</gene>
<feature type="region of interest" description="Disordered" evidence="12">
    <location>
        <begin position="88"/>
        <end position="248"/>
    </location>
</feature>
<keyword evidence="7 11" id="KW-0406">Ion transport</keyword>
<evidence type="ECO:0000313" key="14">
    <source>
        <dbReference type="EMBL" id="GFN76096.1"/>
    </source>
</evidence>
<evidence type="ECO:0000256" key="8">
    <source>
        <dbReference type="ARBA" id="ARBA00023136"/>
    </source>
</evidence>
<keyword evidence="5 13" id="KW-1133">Transmembrane helix</keyword>
<name>A0AAV3XZZ8_9GAST</name>